<organism evidence="1">
    <name type="scientific">marine sediment metagenome</name>
    <dbReference type="NCBI Taxonomy" id="412755"/>
    <lineage>
        <taxon>unclassified sequences</taxon>
        <taxon>metagenomes</taxon>
        <taxon>ecological metagenomes</taxon>
    </lineage>
</organism>
<evidence type="ECO:0000313" key="1">
    <source>
        <dbReference type="EMBL" id="GAI23927.1"/>
    </source>
</evidence>
<protein>
    <submittedName>
        <fullName evidence="1">Uncharacterized protein</fullName>
    </submittedName>
</protein>
<accession>X1LX05</accession>
<reference evidence="1" key="1">
    <citation type="journal article" date="2014" name="Front. Microbiol.">
        <title>High frequency of phylogenetically diverse reductive dehalogenase-homologous genes in deep subseafloor sedimentary metagenomes.</title>
        <authorList>
            <person name="Kawai M."/>
            <person name="Futagami T."/>
            <person name="Toyoda A."/>
            <person name="Takaki Y."/>
            <person name="Nishi S."/>
            <person name="Hori S."/>
            <person name="Arai W."/>
            <person name="Tsubouchi T."/>
            <person name="Morono Y."/>
            <person name="Uchiyama I."/>
            <person name="Ito T."/>
            <person name="Fujiyama A."/>
            <person name="Inagaki F."/>
            <person name="Takami H."/>
        </authorList>
    </citation>
    <scope>NUCLEOTIDE SEQUENCE</scope>
    <source>
        <strain evidence="1">Expedition CK06-06</strain>
    </source>
</reference>
<name>X1LX05_9ZZZZ</name>
<proteinExistence type="predicted"/>
<dbReference type="AlphaFoldDB" id="X1LX05"/>
<gene>
    <name evidence="1" type="ORF">S06H3_29793</name>
</gene>
<sequence length="32" mass="3681">KYGHPYKSTIFKISKVDYHGQEQSNGSLNNCH</sequence>
<feature type="non-terminal residue" evidence="1">
    <location>
        <position position="1"/>
    </location>
</feature>
<comment type="caution">
    <text evidence="1">The sequence shown here is derived from an EMBL/GenBank/DDBJ whole genome shotgun (WGS) entry which is preliminary data.</text>
</comment>
<dbReference type="EMBL" id="BARV01017488">
    <property type="protein sequence ID" value="GAI23927.1"/>
    <property type="molecule type" value="Genomic_DNA"/>
</dbReference>